<evidence type="ECO:0000313" key="1">
    <source>
        <dbReference type="EMBL" id="KAF9070182.1"/>
    </source>
</evidence>
<dbReference type="OrthoDB" id="3261081at2759"/>
<sequence>MKRIDCKDHFICAGGVTLPVLLRATRAMLIETIEGQNGIGMGFEVERGSF</sequence>
<accession>A0A9P5PX96</accession>
<dbReference type="AlphaFoldDB" id="A0A9P5PX96"/>
<comment type="caution">
    <text evidence="1">The sequence shown here is derived from an EMBL/GenBank/DDBJ whole genome shotgun (WGS) entry which is preliminary data.</text>
</comment>
<gene>
    <name evidence="1" type="ORF">BDP27DRAFT_649301</name>
</gene>
<name>A0A9P5PX96_9AGAR</name>
<proteinExistence type="predicted"/>
<dbReference type="Proteomes" id="UP000772434">
    <property type="component" value="Unassembled WGS sequence"/>
</dbReference>
<protein>
    <submittedName>
        <fullName evidence="1">Uncharacterized protein</fullName>
    </submittedName>
</protein>
<reference evidence="1" key="1">
    <citation type="submission" date="2020-11" db="EMBL/GenBank/DDBJ databases">
        <authorList>
            <consortium name="DOE Joint Genome Institute"/>
            <person name="Ahrendt S."/>
            <person name="Riley R."/>
            <person name="Andreopoulos W."/>
            <person name="Labutti K."/>
            <person name="Pangilinan J."/>
            <person name="Ruiz-Duenas F.J."/>
            <person name="Barrasa J.M."/>
            <person name="Sanchez-Garcia M."/>
            <person name="Camarero S."/>
            <person name="Miyauchi S."/>
            <person name="Serrano A."/>
            <person name="Linde D."/>
            <person name="Babiker R."/>
            <person name="Drula E."/>
            <person name="Ayuso-Fernandez I."/>
            <person name="Pacheco R."/>
            <person name="Padilla G."/>
            <person name="Ferreira P."/>
            <person name="Barriuso J."/>
            <person name="Kellner H."/>
            <person name="Castanera R."/>
            <person name="Alfaro M."/>
            <person name="Ramirez L."/>
            <person name="Pisabarro A.G."/>
            <person name="Kuo A."/>
            <person name="Tritt A."/>
            <person name="Lipzen A."/>
            <person name="He G."/>
            <person name="Yan M."/>
            <person name="Ng V."/>
            <person name="Cullen D."/>
            <person name="Martin F."/>
            <person name="Rosso M.-N."/>
            <person name="Henrissat B."/>
            <person name="Hibbett D."/>
            <person name="Martinez A.T."/>
            <person name="Grigoriev I.V."/>
        </authorList>
    </citation>
    <scope>NUCLEOTIDE SEQUENCE</scope>
    <source>
        <strain evidence="1">AH 40177</strain>
    </source>
</reference>
<evidence type="ECO:0000313" key="2">
    <source>
        <dbReference type="Proteomes" id="UP000772434"/>
    </source>
</evidence>
<dbReference type="EMBL" id="JADNRY010000044">
    <property type="protein sequence ID" value="KAF9070182.1"/>
    <property type="molecule type" value="Genomic_DNA"/>
</dbReference>
<organism evidence="1 2">
    <name type="scientific">Rhodocollybia butyracea</name>
    <dbReference type="NCBI Taxonomy" id="206335"/>
    <lineage>
        <taxon>Eukaryota</taxon>
        <taxon>Fungi</taxon>
        <taxon>Dikarya</taxon>
        <taxon>Basidiomycota</taxon>
        <taxon>Agaricomycotina</taxon>
        <taxon>Agaricomycetes</taxon>
        <taxon>Agaricomycetidae</taxon>
        <taxon>Agaricales</taxon>
        <taxon>Marasmiineae</taxon>
        <taxon>Omphalotaceae</taxon>
        <taxon>Rhodocollybia</taxon>
    </lineage>
</organism>
<keyword evidence="2" id="KW-1185">Reference proteome</keyword>